<dbReference type="InterPro" id="IPR012862">
    <property type="entry name" value="DUF1635"/>
</dbReference>
<evidence type="ECO:0000313" key="2">
    <source>
        <dbReference type="Proteomes" id="UP001188597"/>
    </source>
</evidence>
<dbReference type="EMBL" id="JAVXUP010001251">
    <property type="protein sequence ID" value="KAK3014036.1"/>
    <property type="molecule type" value="Genomic_DNA"/>
</dbReference>
<dbReference type="Proteomes" id="UP001188597">
    <property type="component" value="Unassembled WGS sequence"/>
</dbReference>
<dbReference type="AlphaFoldDB" id="A0AA88VRK7"/>
<comment type="caution">
    <text evidence="1">The sequence shown here is derived from an EMBL/GenBank/DDBJ whole genome shotgun (WGS) entry which is preliminary data.</text>
</comment>
<name>A0AA88VRK7_9ASTE</name>
<sequence>MLFPPRSSQTSTSLGLSNVALANQPFAQDYSGNMALFPPVWCPEPIRPLWLSILLLWEKSTSQKGKLLQAVLEAGPVLQTLTVAGPLRRQLNPLPIQAFHILPVSIKSDAESLARVAKPVNQPYAQMHMLLTSLLSFGSGPSGSSVGSGRLVAGGSTASNCNAPVGKRQRFQ</sequence>
<protein>
    <submittedName>
        <fullName evidence="1">Uncharacterized protein</fullName>
    </submittedName>
</protein>
<proteinExistence type="predicted"/>
<keyword evidence="2" id="KW-1185">Reference proteome</keyword>
<gene>
    <name evidence="1" type="ORF">RJ639_008669</name>
</gene>
<evidence type="ECO:0000313" key="1">
    <source>
        <dbReference type="EMBL" id="KAK3014036.1"/>
    </source>
</evidence>
<accession>A0AA88VRK7</accession>
<organism evidence="1 2">
    <name type="scientific">Escallonia herrerae</name>
    <dbReference type="NCBI Taxonomy" id="1293975"/>
    <lineage>
        <taxon>Eukaryota</taxon>
        <taxon>Viridiplantae</taxon>
        <taxon>Streptophyta</taxon>
        <taxon>Embryophyta</taxon>
        <taxon>Tracheophyta</taxon>
        <taxon>Spermatophyta</taxon>
        <taxon>Magnoliopsida</taxon>
        <taxon>eudicotyledons</taxon>
        <taxon>Gunneridae</taxon>
        <taxon>Pentapetalae</taxon>
        <taxon>asterids</taxon>
        <taxon>campanulids</taxon>
        <taxon>Escalloniales</taxon>
        <taxon>Escalloniaceae</taxon>
        <taxon>Escallonia</taxon>
    </lineage>
</organism>
<dbReference type="PANTHER" id="PTHR33431">
    <property type="entry name" value="ENABLED-LIKE PROTEIN (DUF1635)"/>
    <property type="match status" value="1"/>
</dbReference>
<reference evidence="1" key="1">
    <citation type="submission" date="2022-12" db="EMBL/GenBank/DDBJ databases">
        <title>Draft genome assemblies for two species of Escallonia (Escalloniales).</title>
        <authorList>
            <person name="Chanderbali A."/>
            <person name="Dervinis C."/>
            <person name="Anghel I."/>
            <person name="Soltis D."/>
            <person name="Soltis P."/>
            <person name="Zapata F."/>
        </authorList>
    </citation>
    <scope>NUCLEOTIDE SEQUENCE</scope>
    <source>
        <strain evidence="1">UCBG64.0493</strain>
        <tissue evidence="1">Leaf</tissue>
    </source>
</reference>
<dbReference type="PANTHER" id="PTHR33431:SF12">
    <property type="entry name" value="HIGH MOBILITY GROUP BOX PROTEIN, PUTATIVE (DUF1635)-RELATED"/>
    <property type="match status" value="1"/>
</dbReference>
<dbReference type="Pfam" id="PF07795">
    <property type="entry name" value="DUF1635"/>
    <property type="match status" value="1"/>
</dbReference>